<dbReference type="SUPFAM" id="SSF47473">
    <property type="entry name" value="EF-hand"/>
    <property type="match status" value="1"/>
</dbReference>
<reference evidence="2 3" key="1">
    <citation type="submission" date="2018-08" db="EMBL/GenBank/DDBJ databases">
        <authorList>
            <person name="Laetsch R D."/>
            <person name="Stevens L."/>
            <person name="Kumar S."/>
            <person name="Blaxter L. M."/>
        </authorList>
    </citation>
    <scope>NUCLEOTIDE SEQUENCE [LARGE SCALE GENOMIC DNA]</scope>
</reference>
<name>A0A498SY97_ACAVI</name>
<dbReference type="OrthoDB" id="10454227at2759"/>
<evidence type="ECO:0000313" key="2">
    <source>
        <dbReference type="EMBL" id="VBB34311.1"/>
    </source>
</evidence>
<dbReference type="Proteomes" id="UP000276991">
    <property type="component" value="Unassembled WGS sequence"/>
</dbReference>
<evidence type="ECO:0008006" key="4">
    <source>
        <dbReference type="Google" id="ProtNLM"/>
    </source>
</evidence>
<dbReference type="Gene3D" id="1.10.238.10">
    <property type="entry name" value="EF-hand"/>
    <property type="match status" value="1"/>
</dbReference>
<keyword evidence="1" id="KW-0106">Calcium</keyword>
<accession>A0A498SY97</accession>
<proteinExistence type="predicted"/>
<sequence>MDVNQDNRLDLSEFVNMSKLLYKIDRTFALLDQFKRQHIDRSNGLNFQEFERLISNVVNNLLAPKNICSSDDEVDNDDYFANVINEMGIETHYDDEEETKNYEFKEYIFNPSSIQIQNVEDAKQALTAYARNLSIFKCADSNNDNTVTALEAYNYLSRYIKIQDTIEFLNIFIDSKQENSNCLDIRGLSNIIHNIIHECAIITRNVQSICNKLRMHTICKKVNLDKLPIDSDSIIALALHAVPDTYMVIKDVVRRNIRNQN</sequence>
<evidence type="ECO:0000313" key="3">
    <source>
        <dbReference type="Proteomes" id="UP000276991"/>
    </source>
</evidence>
<gene>
    <name evidence="2" type="ORF">NAV_LOCUS9102</name>
</gene>
<evidence type="ECO:0000256" key="1">
    <source>
        <dbReference type="ARBA" id="ARBA00022837"/>
    </source>
</evidence>
<dbReference type="PROSITE" id="PS00018">
    <property type="entry name" value="EF_HAND_1"/>
    <property type="match status" value="1"/>
</dbReference>
<organism evidence="2 3">
    <name type="scientific">Acanthocheilonema viteae</name>
    <name type="common">Filarial nematode worm</name>
    <name type="synonym">Dipetalonema viteae</name>
    <dbReference type="NCBI Taxonomy" id="6277"/>
    <lineage>
        <taxon>Eukaryota</taxon>
        <taxon>Metazoa</taxon>
        <taxon>Ecdysozoa</taxon>
        <taxon>Nematoda</taxon>
        <taxon>Chromadorea</taxon>
        <taxon>Rhabditida</taxon>
        <taxon>Spirurina</taxon>
        <taxon>Spiruromorpha</taxon>
        <taxon>Filarioidea</taxon>
        <taxon>Onchocercidae</taxon>
        <taxon>Acanthocheilonema</taxon>
    </lineage>
</organism>
<protein>
    <recommendedName>
        <fullName evidence="4">EF-hand domain-containing protein</fullName>
    </recommendedName>
</protein>
<dbReference type="InterPro" id="IPR018247">
    <property type="entry name" value="EF_Hand_1_Ca_BS"/>
</dbReference>
<dbReference type="AlphaFoldDB" id="A0A498SY97"/>
<keyword evidence="3" id="KW-1185">Reference proteome</keyword>
<dbReference type="InterPro" id="IPR011992">
    <property type="entry name" value="EF-hand-dom_pair"/>
</dbReference>
<dbReference type="EMBL" id="UPTC01003329">
    <property type="protein sequence ID" value="VBB34311.1"/>
    <property type="molecule type" value="Genomic_DNA"/>
</dbReference>